<reference evidence="3" key="1">
    <citation type="journal article" date="2014" name="Nat. Commun.">
        <title>The rainbow trout genome provides novel insights into evolution after whole-genome duplication in vertebrates.</title>
        <authorList>
            <person name="Berthelot C."/>
            <person name="Brunet F."/>
            <person name="Chalopin D."/>
            <person name="Juanchich A."/>
            <person name="Bernard M."/>
            <person name="Noel B."/>
            <person name="Bento P."/>
            <person name="Da Silva C."/>
            <person name="Labadie K."/>
            <person name="Alberti A."/>
            <person name="Aury J.M."/>
            <person name="Louis A."/>
            <person name="Dehais P."/>
            <person name="Bardou P."/>
            <person name="Montfort J."/>
            <person name="Klopp C."/>
            <person name="Cabau C."/>
            <person name="Gaspin C."/>
            <person name="Thorgaard G.H."/>
            <person name="Boussaha M."/>
            <person name="Quillet E."/>
            <person name="Guyomard R."/>
            <person name="Galiana D."/>
            <person name="Bobe J."/>
            <person name="Volff J.N."/>
            <person name="Genet C."/>
            <person name="Wincker P."/>
            <person name="Jaillon O."/>
            <person name="Roest Crollius H."/>
            <person name="Guiguen Y."/>
        </authorList>
    </citation>
    <scope>NUCLEOTIDE SEQUENCE [LARGE SCALE GENOMIC DNA]</scope>
</reference>
<dbReference type="PANTHER" id="PTHR15225:SF8">
    <property type="entry name" value="RNA-BINDING PROTEIN 43"/>
    <property type="match status" value="1"/>
</dbReference>
<feature type="domain" description="NID" evidence="2">
    <location>
        <begin position="6"/>
        <end position="39"/>
    </location>
</feature>
<gene>
    <name evidence="3" type="ORF">GSONMT00026865001</name>
</gene>
<organism evidence="3 4">
    <name type="scientific">Oncorhynchus mykiss</name>
    <name type="common">Rainbow trout</name>
    <name type="synonym">Salmo gairdneri</name>
    <dbReference type="NCBI Taxonomy" id="8022"/>
    <lineage>
        <taxon>Eukaryota</taxon>
        <taxon>Metazoa</taxon>
        <taxon>Chordata</taxon>
        <taxon>Craniata</taxon>
        <taxon>Vertebrata</taxon>
        <taxon>Euteleostomi</taxon>
        <taxon>Actinopterygii</taxon>
        <taxon>Neopterygii</taxon>
        <taxon>Teleostei</taxon>
        <taxon>Protacanthopterygii</taxon>
        <taxon>Salmoniformes</taxon>
        <taxon>Salmonidae</taxon>
        <taxon>Salmoninae</taxon>
        <taxon>Oncorhynchus</taxon>
    </lineage>
</organism>
<evidence type="ECO:0000256" key="1">
    <source>
        <dbReference type="SAM" id="MobiDB-lite"/>
    </source>
</evidence>
<dbReference type="EMBL" id="FR909088">
    <property type="protein sequence ID" value="CDQ88966.1"/>
    <property type="molecule type" value="Genomic_DNA"/>
</dbReference>
<dbReference type="PANTHER" id="PTHR15225">
    <property type="entry name" value="INTERFERON-INDUCED PROTEIN 35/NMI N-MYC/STAT INTERACTING PROTEIN"/>
    <property type="match status" value="1"/>
</dbReference>
<proteinExistence type="predicted"/>
<evidence type="ECO:0000259" key="2">
    <source>
        <dbReference type="Pfam" id="PF07292"/>
    </source>
</evidence>
<dbReference type="Gene3D" id="3.30.70.330">
    <property type="match status" value="1"/>
</dbReference>
<feature type="compositionally biased region" description="Basic and acidic residues" evidence="1">
    <location>
        <begin position="482"/>
        <end position="503"/>
    </location>
</feature>
<reference evidence="3" key="2">
    <citation type="submission" date="2014-03" db="EMBL/GenBank/DDBJ databases">
        <authorList>
            <person name="Genoscope - CEA"/>
        </authorList>
    </citation>
    <scope>NUCLEOTIDE SEQUENCE</scope>
</reference>
<feature type="region of interest" description="Disordered" evidence="1">
    <location>
        <begin position="397"/>
        <end position="503"/>
    </location>
</feature>
<evidence type="ECO:0000313" key="3">
    <source>
        <dbReference type="EMBL" id="CDQ88966.1"/>
    </source>
</evidence>
<dbReference type="PaxDb" id="8022-A0A060YB52"/>
<dbReference type="Proteomes" id="UP000193380">
    <property type="component" value="Unassembled WGS sequence"/>
</dbReference>
<dbReference type="STRING" id="8022.A0A060YB52"/>
<name>A0A060YB52_ONCMY</name>
<feature type="compositionally biased region" description="Basic and acidic residues" evidence="1">
    <location>
        <begin position="407"/>
        <end position="418"/>
    </location>
</feature>
<evidence type="ECO:0000313" key="4">
    <source>
        <dbReference type="Proteomes" id="UP000193380"/>
    </source>
</evidence>
<sequence length="503" mass="55514">MDGIVVEVLGVPNILASDRMVDKLTIHFLRPRNGGGEVQRVLFPSDSPGQAFVIFEEPEVAARVSRLTHVLEVDQQQFCLKVRIVDRPEVDMPVKATLDVRMFPNDREVRRLLDIHGFKVNELQHGQLLVQGSFLKLRAVKAQLQQLLHQDNQPQYNPSPPSLSGHASGTYKESTRMHQTNGTAMHAGNMSPMYAGSRSPISVNGEQFAHVLQSSSPTNYSRDSGSPCSLSSPRSDNLSPSLLAPGYGANVTHRRNPSPSRSRSVVSFLMDADVLRYAQCVRKKDIDTILVSNNIQMNVQPSECSDISSVSLEGKNPKAAMEKLQDYLTTLNTTLRTQEIPLGTIDHNGQVRISKRIQKFNSVYPTVLVNQVGDILRLVGPSRDSYDMMQILLGKPLELPPAGRTGRALDRGSRDRRSSSLSSLPKRKDAPIPWDHDTAPVSAAVPDYSPSKYQGDSGHERTVQRAGSPVPYTSTPSHRGRSHSDSQEKVKEQRGLLEARKGG</sequence>
<feature type="region of interest" description="Disordered" evidence="1">
    <location>
        <begin position="151"/>
        <end position="176"/>
    </location>
</feature>
<dbReference type="InterPro" id="IPR012677">
    <property type="entry name" value="Nucleotide-bd_a/b_plait_sf"/>
</dbReference>
<feature type="compositionally biased region" description="Low complexity" evidence="1">
    <location>
        <begin position="221"/>
        <end position="236"/>
    </location>
</feature>
<accession>A0A060YB52</accession>
<dbReference type="Pfam" id="PF07292">
    <property type="entry name" value="NID"/>
    <property type="match status" value="1"/>
</dbReference>
<feature type="region of interest" description="Disordered" evidence="1">
    <location>
        <begin position="213"/>
        <end position="263"/>
    </location>
</feature>
<feature type="compositionally biased region" description="Basic and acidic residues" evidence="1">
    <location>
        <begin position="426"/>
        <end position="438"/>
    </location>
</feature>
<protein>
    <recommendedName>
        <fullName evidence="2">NID domain-containing protein</fullName>
    </recommendedName>
</protein>
<dbReference type="InterPro" id="IPR009909">
    <property type="entry name" value="Nmi/IFP35_dom"/>
</dbReference>
<dbReference type="AlphaFoldDB" id="A0A060YB52"/>